<dbReference type="InterPro" id="IPR027417">
    <property type="entry name" value="P-loop_NTPase"/>
</dbReference>
<dbReference type="EMBL" id="CP165647">
    <property type="protein sequence ID" value="XDU63378.1"/>
    <property type="molecule type" value="Genomic_DNA"/>
</dbReference>
<protein>
    <submittedName>
        <fullName evidence="4">DUF3427 domain-containing protein</fullName>
    </submittedName>
</protein>
<dbReference type="GO" id="GO:0003677">
    <property type="term" value="F:DNA binding"/>
    <property type="evidence" value="ECO:0007669"/>
    <property type="project" value="InterPro"/>
</dbReference>
<dbReference type="InterPro" id="IPR001650">
    <property type="entry name" value="Helicase_C-like"/>
</dbReference>
<feature type="domain" description="Helicase ATP-binding" evidence="2">
    <location>
        <begin position="315"/>
        <end position="486"/>
    </location>
</feature>
<dbReference type="PROSITE" id="PS50035">
    <property type="entry name" value="PLD"/>
    <property type="match status" value="1"/>
</dbReference>
<dbReference type="Pfam" id="PF13091">
    <property type="entry name" value="PLDc_2"/>
    <property type="match status" value="1"/>
</dbReference>
<accession>A0AB39V7V2</accession>
<dbReference type="InterPro" id="IPR021835">
    <property type="entry name" value="DUF3427"/>
</dbReference>
<sequence>MSILAKKSEPNNLINTEERNDNFLEITEYKENLEFEVLENFSDKISDFIGKNDYQKAIKFTEKQLYLLNQVFTAESEKIKIQNTDFHFELPLKRKNKDIIGSINELIINEKVKFRNFFIYLKQELSNCKKFYFIVSFIKYSGIQLLISTLDELEKQGIQGEIITSVYLNITDSKALRKLLLYKNIKVKIYNKIYNNSSESFHTKAYLFEKEKYHSAIIGSSNISQSALYSAEEWNVKLTDSSFFNIYEKSLNQFEKLWHSNEAIELTEDFIDEYEKYKKSINTQNTFDYRKTKIKQKDEFIPNSMQKRVLEKLKETRINGNKKGLVISATGTGKTYLAAMDIKQFFEIDSNNENKLFEITNEILKTPNIKFLFIAHREELLENAMNVFSRILKIDKNEFGRIYGGLKEINKSMIFASIQSLRNCYNEFKLDFFDYIIVDEFHHSMSDSYLKTLSYFQSKFLLGLTATPKRMDGKDILSLCDYNVVDEIGIKEALEEDLIVPFHYFGVNDYTINYDNIPYKNGKYNEKVLLENLLLNTRTDYIVEKINRFGFDGDKLSAVAFCQNIEHAFFMKEEFTKKGYKSAIITANTGSSDRAKILEKFKNKKIEILCVVDILNEGIDIPTINLLLFLRPTMSSTIFIQQIGRGLRKAKNKDFVTIIDFIGNHKKDYLLINYFSNEVDNKDTLFTKKEKIINEIKNQFSNIPKSCYVELDRVCQNRIIEKIEKINFNSKNILKDLYLDYKEEIGKSENEILKVSDFDTNIELFQELSLKLGSFYNVQLQFENPEILKMNKISLNSEEIEFLAYLEKKLTLVEPFTYLIINYLINNDFINPEIIINEYKNYFNIKENFQKEYVINRIFKELVEDEILEENSKNENSFIISEKYKKIFENRVEINNNKEINQKLLHLDNSQDLNLNYNFKNRLKDLIYLGLLEFKKNNDLSIFNENILIPYKKYKRVELQILLDSKVPKGSWRAGYANTDKDICLFATIDKTHILQENLKYDNSLFADDIIQWISQPKTAHTSSVGKMFINHKELGYNVHIFIRKFAFMDGNKTNPFIYLGKADYYRSSGDKPMRILWKLKQKIPQELIYELYNL</sequence>
<evidence type="ECO:0000259" key="2">
    <source>
        <dbReference type="PROSITE" id="PS51192"/>
    </source>
</evidence>
<gene>
    <name evidence="4" type="ORF">AB8B28_05945</name>
</gene>
<dbReference type="Pfam" id="PF11907">
    <property type="entry name" value="DUF3427"/>
    <property type="match status" value="1"/>
</dbReference>
<dbReference type="Pfam" id="PF00271">
    <property type="entry name" value="Helicase_C"/>
    <property type="match status" value="1"/>
</dbReference>
<dbReference type="Gene3D" id="3.30.870.10">
    <property type="entry name" value="Endonuclease Chain A"/>
    <property type="match status" value="1"/>
</dbReference>
<dbReference type="RefSeq" id="WP_369717470.1">
    <property type="nucleotide sequence ID" value="NZ_CP165647.1"/>
</dbReference>
<dbReference type="GO" id="GO:0006793">
    <property type="term" value="P:phosphorus metabolic process"/>
    <property type="evidence" value="ECO:0007669"/>
    <property type="project" value="UniProtKB-ARBA"/>
</dbReference>
<dbReference type="PANTHER" id="PTHR47396">
    <property type="entry name" value="TYPE I RESTRICTION ENZYME ECOKI R PROTEIN"/>
    <property type="match status" value="1"/>
</dbReference>
<dbReference type="CDD" id="cd18799">
    <property type="entry name" value="SF2_C_EcoAI-like"/>
    <property type="match status" value="1"/>
</dbReference>
<reference evidence="4" key="1">
    <citation type="submission" date="2024-07" db="EMBL/GenBank/DDBJ databases">
        <authorList>
            <person name="Li X.-J."/>
            <person name="Wang X."/>
        </authorList>
    </citation>
    <scope>NUCLEOTIDE SEQUENCE</scope>
    <source>
        <strain evidence="4">HSP-536</strain>
    </source>
</reference>
<dbReference type="InterPro" id="IPR001736">
    <property type="entry name" value="PLipase_D/transphosphatidylase"/>
</dbReference>
<dbReference type="KEGG" id="lala:AB8B28_05945"/>
<name>A0AB39V7V2_9FUSO</name>
<dbReference type="SMART" id="SM00487">
    <property type="entry name" value="DEXDc"/>
    <property type="match status" value="1"/>
</dbReference>
<dbReference type="GO" id="GO:0005829">
    <property type="term" value="C:cytosol"/>
    <property type="evidence" value="ECO:0007669"/>
    <property type="project" value="TreeGrafter"/>
</dbReference>
<dbReference type="PROSITE" id="PS51192">
    <property type="entry name" value="HELICASE_ATP_BIND_1"/>
    <property type="match status" value="1"/>
</dbReference>
<dbReference type="PROSITE" id="PS51194">
    <property type="entry name" value="HELICASE_CTER"/>
    <property type="match status" value="1"/>
</dbReference>
<dbReference type="SUPFAM" id="SSF52540">
    <property type="entry name" value="P-loop containing nucleoside triphosphate hydrolases"/>
    <property type="match status" value="1"/>
</dbReference>
<dbReference type="InterPro" id="IPR050742">
    <property type="entry name" value="Helicase_Restrict-Modif_Enz"/>
</dbReference>
<dbReference type="PANTHER" id="PTHR47396:SF1">
    <property type="entry name" value="ATP-DEPENDENT HELICASE IRC3-RELATED"/>
    <property type="match status" value="1"/>
</dbReference>
<organism evidence="4">
    <name type="scientific">Leptotrichia alba</name>
    <dbReference type="NCBI Taxonomy" id="3239304"/>
    <lineage>
        <taxon>Bacteria</taxon>
        <taxon>Fusobacteriati</taxon>
        <taxon>Fusobacteriota</taxon>
        <taxon>Fusobacteriia</taxon>
        <taxon>Fusobacteriales</taxon>
        <taxon>Leptotrichiaceae</taxon>
        <taxon>Leptotrichia</taxon>
    </lineage>
</organism>
<dbReference type="InterPro" id="IPR014001">
    <property type="entry name" value="Helicase_ATP-bd"/>
</dbReference>
<dbReference type="InterPro" id="IPR006935">
    <property type="entry name" value="Helicase/UvrB_N"/>
</dbReference>
<dbReference type="AlphaFoldDB" id="A0AB39V7V2"/>
<evidence type="ECO:0000259" key="1">
    <source>
        <dbReference type="PROSITE" id="PS50035"/>
    </source>
</evidence>
<dbReference type="SUPFAM" id="SSF56024">
    <property type="entry name" value="Phospholipase D/nuclease"/>
    <property type="match status" value="1"/>
</dbReference>
<evidence type="ECO:0000259" key="3">
    <source>
        <dbReference type="PROSITE" id="PS51194"/>
    </source>
</evidence>
<dbReference type="GO" id="GO:0016787">
    <property type="term" value="F:hydrolase activity"/>
    <property type="evidence" value="ECO:0007669"/>
    <property type="project" value="InterPro"/>
</dbReference>
<dbReference type="SMART" id="SM00490">
    <property type="entry name" value="HELICc"/>
    <property type="match status" value="1"/>
</dbReference>
<evidence type="ECO:0000313" key="4">
    <source>
        <dbReference type="EMBL" id="XDU63378.1"/>
    </source>
</evidence>
<dbReference type="CDD" id="cd18032">
    <property type="entry name" value="DEXHc_RE_I_III_res"/>
    <property type="match status" value="1"/>
</dbReference>
<dbReference type="InterPro" id="IPR025202">
    <property type="entry name" value="PLD-like_dom"/>
</dbReference>
<proteinExistence type="predicted"/>
<dbReference type="Gene3D" id="3.40.50.300">
    <property type="entry name" value="P-loop containing nucleotide triphosphate hydrolases"/>
    <property type="match status" value="2"/>
</dbReference>
<feature type="domain" description="PLD phosphodiesterase" evidence="1">
    <location>
        <begin position="197"/>
        <end position="227"/>
    </location>
</feature>
<feature type="domain" description="Helicase C-terminal" evidence="3">
    <location>
        <begin position="529"/>
        <end position="693"/>
    </location>
</feature>
<dbReference type="GO" id="GO:0005524">
    <property type="term" value="F:ATP binding"/>
    <property type="evidence" value="ECO:0007669"/>
    <property type="project" value="InterPro"/>
</dbReference>
<dbReference type="Pfam" id="PF04851">
    <property type="entry name" value="ResIII"/>
    <property type="match status" value="1"/>
</dbReference>